<dbReference type="EMBL" id="FXWK01000001">
    <property type="protein sequence ID" value="SMQ72903.1"/>
    <property type="molecule type" value="Genomic_DNA"/>
</dbReference>
<feature type="domain" description="YjiS-like" evidence="1">
    <location>
        <begin position="7"/>
        <end position="39"/>
    </location>
</feature>
<protein>
    <recommendedName>
        <fullName evidence="1">YjiS-like domain-containing protein</fullName>
    </recommendedName>
</protein>
<dbReference type="Proteomes" id="UP000194474">
    <property type="component" value="Unassembled WGS sequence"/>
</dbReference>
<dbReference type="OrthoDB" id="8244198at2"/>
<dbReference type="InterPro" id="IPR009506">
    <property type="entry name" value="YjiS-like"/>
</dbReference>
<sequence>MIDILDTWRKQRRINKTRRQLNGLSDHMLSDIGISRSDIASYGRVGMSGRQTEI</sequence>
<organism evidence="2 3">
    <name type="scientific">Devosia lucknowensis</name>
    <dbReference type="NCBI Taxonomy" id="1096929"/>
    <lineage>
        <taxon>Bacteria</taxon>
        <taxon>Pseudomonadati</taxon>
        <taxon>Pseudomonadota</taxon>
        <taxon>Alphaproteobacteria</taxon>
        <taxon>Hyphomicrobiales</taxon>
        <taxon>Devosiaceae</taxon>
        <taxon>Devosia</taxon>
    </lineage>
</organism>
<keyword evidence="3" id="KW-1185">Reference proteome</keyword>
<evidence type="ECO:0000313" key="2">
    <source>
        <dbReference type="EMBL" id="SMQ72903.1"/>
    </source>
</evidence>
<evidence type="ECO:0000313" key="3">
    <source>
        <dbReference type="Proteomes" id="UP000194474"/>
    </source>
</evidence>
<evidence type="ECO:0000259" key="1">
    <source>
        <dbReference type="Pfam" id="PF06568"/>
    </source>
</evidence>
<proteinExistence type="predicted"/>
<accession>A0A1Y6FKD3</accession>
<name>A0A1Y6FKD3_9HYPH</name>
<dbReference type="Pfam" id="PF06568">
    <property type="entry name" value="YjiS-like"/>
    <property type="match status" value="1"/>
</dbReference>
<dbReference type="RefSeq" id="WP_086470410.1">
    <property type="nucleotide sequence ID" value="NZ_FXWK01000001.1"/>
</dbReference>
<reference evidence="3" key="1">
    <citation type="submission" date="2017-04" db="EMBL/GenBank/DDBJ databases">
        <authorList>
            <person name="Varghese N."/>
            <person name="Submissions S."/>
        </authorList>
    </citation>
    <scope>NUCLEOTIDE SEQUENCE [LARGE SCALE GENOMIC DNA]</scope>
</reference>
<dbReference type="AlphaFoldDB" id="A0A1Y6FKD3"/>
<gene>
    <name evidence="2" type="ORF">SAMN06295905_2166</name>
</gene>